<dbReference type="InterPro" id="IPR011256">
    <property type="entry name" value="Reg_factor_effector_dom_sf"/>
</dbReference>
<dbReference type="Proteomes" id="UP000319175">
    <property type="component" value="Unassembled WGS sequence"/>
</dbReference>
<gene>
    <name evidence="2" type="ORF">FJA49_14415</name>
</gene>
<evidence type="ECO:0000313" key="3">
    <source>
        <dbReference type="Proteomes" id="UP000319175"/>
    </source>
</evidence>
<dbReference type="RefSeq" id="WP_140001630.1">
    <property type="nucleotide sequence ID" value="NZ_VFJE01000056.1"/>
</dbReference>
<keyword evidence="3" id="KW-1185">Reference proteome</keyword>
<name>A0A501PXT4_9FLAO</name>
<organism evidence="2 3">
    <name type="scientific">Flavobacterium microcysteis</name>
    <dbReference type="NCBI Taxonomy" id="2596891"/>
    <lineage>
        <taxon>Bacteria</taxon>
        <taxon>Pseudomonadati</taxon>
        <taxon>Bacteroidota</taxon>
        <taxon>Flavobacteriia</taxon>
        <taxon>Flavobacteriales</taxon>
        <taxon>Flavobacteriaceae</taxon>
        <taxon>Flavobacterium</taxon>
    </lineage>
</organism>
<sequence>MEKLDLTKKYKTYFTSKTKPEIVEIEPAHFISITGKGNPSEKSFSEKIQALYTTAYTIKFVFKQQDKDFTVSKLEGLWWYDEKKFAGITMDEAPNAIARSEWEYRLLLRLPEYVTEDDVEKAIQAAFAKKKLELVKEIEFFRMNEGKSVQMLHVGPFSKENETLQEMKKMIEENGFQKNGLHHEIYLSDFNKTEESKLRTILREPVK</sequence>
<dbReference type="AlphaFoldDB" id="A0A501PXT4"/>
<reference evidence="2 3" key="1">
    <citation type="submission" date="2019-06" db="EMBL/GenBank/DDBJ databases">
        <title>Flavobacterium sp. MaA-Y11 from geoumgang.</title>
        <authorList>
            <person name="Jeong S."/>
        </authorList>
    </citation>
    <scope>NUCLEOTIDE SEQUENCE [LARGE SCALE GENOMIC DNA]</scope>
    <source>
        <strain evidence="2 3">MaA-Y11</strain>
    </source>
</reference>
<dbReference type="Gene3D" id="3.20.80.10">
    <property type="entry name" value="Regulatory factor, effector binding domain"/>
    <property type="match status" value="1"/>
</dbReference>
<dbReference type="EMBL" id="VFJE01000056">
    <property type="protein sequence ID" value="TPD65389.1"/>
    <property type="molecule type" value="Genomic_DNA"/>
</dbReference>
<dbReference type="InterPro" id="IPR029442">
    <property type="entry name" value="GyrI-like"/>
</dbReference>
<evidence type="ECO:0000259" key="1">
    <source>
        <dbReference type="Pfam" id="PF06445"/>
    </source>
</evidence>
<feature type="domain" description="GyrI-like small molecule binding" evidence="1">
    <location>
        <begin position="124"/>
        <end position="203"/>
    </location>
</feature>
<evidence type="ECO:0000313" key="2">
    <source>
        <dbReference type="EMBL" id="TPD65389.1"/>
    </source>
</evidence>
<comment type="caution">
    <text evidence="2">The sequence shown here is derived from an EMBL/GenBank/DDBJ whole genome shotgun (WGS) entry which is preliminary data.</text>
</comment>
<dbReference type="PIRSF" id="PIRSF031644">
    <property type="entry name" value="UCP031644"/>
    <property type="match status" value="1"/>
</dbReference>
<protein>
    <recommendedName>
        <fullName evidence="1">GyrI-like small molecule binding domain-containing protein</fullName>
    </recommendedName>
</protein>
<dbReference type="SUPFAM" id="SSF55136">
    <property type="entry name" value="Probable bacterial effector-binding domain"/>
    <property type="match status" value="1"/>
</dbReference>
<dbReference type="Pfam" id="PF06445">
    <property type="entry name" value="GyrI-like"/>
    <property type="match status" value="1"/>
</dbReference>
<dbReference type="OrthoDB" id="4772335at2"/>
<dbReference type="InterPro" id="IPR008319">
    <property type="entry name" value="GyrI-like_CCH_Lin2189-like"/>
</dbReference>
<proteinExistence type="predicted"/>
<accession>A0A501PXT4</accession>